<comment type="caution">
    <text evidence="6">The sequence shown here is derived from an EMBL/GenBank/DDBJ whole genome shotgun (WGS) entry which is preliminary data.</text>
</comment>
<feature type="region of interest" description="Disordered" evidence="4">
    <location>
        <begin position="1536"/>
        <end position="1565"/>
    </location>
</feature>
<dbReference type="Proteomes" id="UP001521785">
    <property type="component" value="Unassembled WGS sequence"/>
</dbReference>
<feature type="repeat" description="WD" evidence="3">
    <location>
        <begin position="111"/>
        <end position="147"/>
    </location>
</feature>
<evidence type="ECO:0000313" key="7">
    <source>
        <dbReference type="Proteomes" id="UP001521785"/>
    </source>
</evidence>
<keyword evidence="7" id="KW-1185">Reference proteome</keyword>
<gene>
    <name evidence="6" type="ORF">SLS60_004053</name>
</gene>
<feature type="region of interest" description="Disordered" evidence="4">
    <location>
        <begin position="392"/>
        <end position="413"/>
    </location>
</feature>
<feature type="compositionally biased region" description="Acidic residues" evidence="4">
    <location>
        <begin position="632"/>
        <end position="643"/>
    </location>
</feature>
<feature type="region of interest" description="Disordered" evidence="4">
    <location>
        <begin position="1387"/>
        <end position="1425"/>
    </location>
</feature>
<dbReference type="Pfam" id="PF17120">
    <property type="entry name" value="zf-RING_16"/>
    <property type="match status" value="1"/>
</dbReference>
<accession>A0ABR3RQE0</accession>
<feature type="region of interest" description="Disordered" evidence="4">
    <location>
        <begin position="1282"/>
        <end position="1303"/>
    </location>
</feature>
<evidence type="ECO:0000256" key="2">
    <source>
        <dbReference type="ARBA" id="ARBA00022737"/>
    </source>
</evidence>
<keyword evidence="1 3" id="KW-0853">WD repeat</keyword>
<sequence length="1565" mass="173162">MAGPADPFHSLTFEKDVTFDINEEYTAASISPSGRDVVLAGTEGLLIIDLDNPYSPPRFIRHRIGFEVADVQWSPFANRAEWVASTNNNKAVIFNLNHKSSSDHAPIQLTLDAHQGTITDINFSAHHPDVLATCALDTKIFAWDLRTPAVPSGSFSSHLRVPSNNFADWQGGATQVKWNRQNEHILASSHDRYVRIWDTRRGAQPITTIHAHFNKVYGIDWHRTESTKILTCSLDKTIKQWDGAGIVESIDRPTRTIFTDYPLLRARHTPFPNGIVAMPQHGSASLSLYKQETSLPSTKTPQHVFTNNDCDGGRLHEFLWRSRGTCDAGYEDRDFQLVTWATDHKLRLYSVSANTLKQAVDFEKGRAVPDPPVSTRKGAKYITFANGPVLSKDDDQINKSPEGKARGGTLSTLLRNNPPPKAGLSSLFHGQTRATMTARTVRRNRAQRIVSSVTWMHNVNIERRKTDGDGKTPEAIEEFDLAAEVKAVGQKYPNVSFEVFDPHQRKIVVAFKAPWGEIDTLATEGQVPIRKTVFLRLTIVFPDMYPGRADILNEDRYLFPLDITIEKTTAAIAPAMIDHLREVLEQIANNYAYKSQPALAAILSYALGDADLQEIIDPDSEEPEKGTMQESSSEEEEDDDSETGEFNKDLMLSSHSNTNIPLPAQTLVRWSMTGVLLSVRFPRPAVTRIGQTMTSSGLVLGLADPIRLPRHLKQNPSKDDIFETFGRITATYGSESPGSSLVSWESSSSPSTCSGSESEVVFRDFLPPLPWQKISSRLNTKTSLPSSVDPISAYRTKAVITIRDDSVAEFIPSKKILAEEYLIFGDGPAVCLHNSEVARKHGFNDLADIWLFCRLILTNEVPLEILPQPHRRDQVLVLARRALVRIKRKDSGLDLQFDEADNVTNAKLRGRVKWGHHPVVTWLIPALFDHFERLADTQMLAMLSCVFSEPAAREGVPSAMAKMRQSHLPMSMEAPAFSLDYFASPAAAWSLFKPTVSMPSTPAHSKFATPSYEFGWHRLSKTLDTYGSHGSSNGPWGSDTLPSEPVTPYSTGNTPPIISKAPTLRSVTMANTPYSTSPEQTQTVGKKISSAGFSNALANLGKSFISASPPVKSRTDDLSTSLPASGVTWGTTTFYSGGSQERGLAAPRVKHGKRTSFGQADQVNVDYISDSDSDYDTLGPDVASEQTAPMSANANDDGSSRIRVMLKNQDQFDDEACVSAPLLDMSKERLYRAWREQYAELLGCWGLISKRAEVLKFNGLVSYFPFDDVSESKAGSMHLALKKDGDRDGSRITSRTLSRSSTLAPGLTVPHQFRRSPLSSPRGFSFNPEALEFKPGTSFQPASEVPAPPADVFMASEQYLRLSIPTPVIEAQDPFNLPLGGSKLSPYAHKGSRPSLSRGTSNVSGRSSLNVPTNTANSPTKKNQTEPIYSCSICWIRVSGRFYLCPACGHVAHFDCMANDEGFDEGECVVGCGCGCGFETSRERSRIEEFLDGVRSWEDRGGWLPEIEFDEDASSSMRAYRPFEANYEEEIQRWRKEEKGRKKEGGKGEKGKSKRKARLTGKSYF</sequence>
<feature type="domain" description="WDR59/RTC1-like RING zinc finger" evidence="5">
    <location>
        <begin position="1430"/>
        <end position="1478"/>
    </location>
</feature>
<dbReference type="InterPro" id="IPR036322">
    <property type="entry name" value="WD40_repeat_dom_sf"/>
</dbReference>
<dbReference type="InterPro" id="IPR015943">
    <property type="entry name" value="WD40/YVTN_repeat-like_dom_sf"/>
</dbReference>
<name>A0ABR3RQE0_9PLEO</name>
<evidence type="ECO:0000256" key="3">
    <source>
        <dbReference type="PROSITE-ProRule" id="PRU00221"/>
    </source>
</evidence>
<dbReference type="InterPro" id="IPR049567">
    <property type="entry name" value="WDR59-like"/>
</dbReference>
<evidence type="ECO:0000256" key="1">
    <source>
        <dbReference type="ARBA" id="ARBA00022574"/>
    </source>
</evidence>
<evidence type="ECO:0000313" key="6">
    <source>
        <dbReference type="EMBL" id="KAL1606647.1"/>
    </source>
</evidence>
<dbReference type="PROSITE" id="PS00678">
    <property type="entry name" value="WD_REPEATS_1"/>
    <property type="match status" value="2"/>
</dbReference>
<keyword evidence="2" id="KW-0677">Repeat</keyword>
<dbReference type="Gene3D" id="2.130.10.10">
    <property type="entry name" value="YVTN repeat-like/Quinoprotein amine dehydrogenase"/>
    <property type="match status" value="1"/>
</dbReference>
<reference evidence="6 7" key="1">
    <citation type="submission" date="2024-02" db="EMBL/GenBank/DDBJ databases">
        <title>De novo assembly and annotation of 12 fungi associated with fruit tree decline syndrome in Ontario, Canada.</title>
        <authorList>
            <person name="Sulman M."/>
            <person name="Ellouze W."/>
            <person name="Ilyukhin E."/>
        </authorList>
    </citation>
    <scope>NUCLEOTIDE SEQUENCE [LARGE SCALE GENOMIC DNA]</scope>
    <source>
        <strain evidence="6 7">M42-189</strain>
    </source>
</reference>
<feature type="compositionally biased region" description="Polar residues" evidence="4">
    <location>
        <begin position="1394"/>
        <end position="1425"/>
    </location>
</feature>
<dbReference type="InterPro" id="IPR049566">
    <property type="entry name" value="WDR59_RTC1-like_RING_Znf"/>
</dbReference>
<feature type="repeat" description="WD" evidence="3">
    <location>
        <begin position="166"/>
        <end position="207"/>
    </location>
</feature>
<feature type="compositionally biased region" description="Basic and acidic residues" evidence="4">
    <location>
        <begin position="1536"/>
        <end position="1551"/>
    </location>
</feature>
<dbReference type="PANTHER" id="PTHR46170">
    <property type="entry name" value="GATOR COMPLEX PROTEIN WDR59"/>
    <property type="match status" value="1"/>
</dbReference>
<protein>
    <recommendedName>
        <fullName evidence="5">WDR59/RTC1-like RING zinc finger domain-containing protein</fullName>
    </recommendedName>
</protein>
<feature type="region of interest" description="Disordered" evidence="4">
    <location>
        <begin position="615"/>
        <end position="646"/>
    </location>
</feature>
<dbReference type="PANTHER" id="PTHR46170:SF1">
    <property type="entry name" value="GATOR COMPLEX PROTEIN WDR59"/>
    <property type="match status" value="1"/>
</dbReference>
<proteinExistence type="predicted"/>
<feature type="region of interest" description="Disordered" evidence="4">
    <location>
        <begin position="1027"/>
        <end position="1058"/>
    </location>
</feature>
<dbReference type="PROSITE" id="PS50294">
    <property type="entry name" value="WD_REPEATS_REGION"/>
    <property type="match status" value="1"/>
</dbReference>
<organism evidence="6 7">
    <name type="scientific">Paraconiothyrium brasiliense</name>
    <dbReference type="NCBI Taxonomy" id="300254"/>
    <lineage>
        <taxon>Eukaryota</taxon>
        <taxon>Fungi</taxon>
        <taxon>Dikarya</taxon>
        <taxon>Ascomycota</taxon>
        <taxon>Pezizomycotina</taxon>
        <taxon>Dothideomycetes</taxon>
        <taxon>Pleosporomycetidae</taxon>
        <taxon>Pleosporales</taxon>
        <taxon>Massarineae</taxon>
        <taxon>Didymosphaeriaceae</taxon>
        <taxon>Paraconiothyrium</taxon>
    </lineage>
</organism>
<dbReference type="PROSITE" id="PS50082">
    <property type="entry name" value="WD_REPEATS_2"/>
    <property type="match status" value="3"/>
</dbReference>
<feature type="repeat" description="WD" evidence="3">
    <location>
        <begin position="209"/>
        <end position="242"/>
    </location>
</feature>
<feature type="compositionally biased region" description="Low complexity" evidence="4">
    <location>
        <begin position="1291"/>
        <end position="1303"/>
    </location>
</feature>
<dbReference type="SMART" id="SM00320">
    <property type="entry name" value="WD40"/>
    <property type="match status" value="4"/>
</dbReference>
<dbReference type="Pfam" id="PF00400">
    <property type="entry name" value="WD40"/>
    <property type="match status" value="3"/>
</dbReference>
<dbReference type="InterPro" id="IPR001680">
    <property type="entry name" value="WD40_rpt"/>
</dbReference>
<evidence type="ECO:0000259" key="5">
    <source>
        <dbReference type="Pfam" id="PF17120"/>
    </source>
</evidence>
<evidence type="ECO:0000256" key="4">
    <source>
        <dbReference type="SAM" id="MobiDB-lite"/>
    </source>
</evidence>
<feature type="compositionally biased region" description="Basic and acidic residues" evidence="4">
    <location>
        <begin position="392"/>
        <end position="405"/>
    </location>
</feature>
<dbReference type="SUPFAM" id="SSF50978">
    <property type="entry name" value="WD40 repeat-like"/>
    <property type="match status" value="1"/>
</dbReference>
<dbReference type="EMBL" id="JAKJXO020000004">
    <property type="protein sequence ID" value="KAL1606647.1"/>
    <property type="molecule type" value="Genomic_DNA"/>
</dbReference>
<dbReference type="InterPro" id="IPR019775">
    <property type="entry name" value="WD40_repeat_CS"/>
</dbReference>